<evidence type="ECO:0008006" key="2">
    <source>
        <dbReference type="Google" id="ProtNLM"/>
    </source>
</evidence>
<sequence>MKLTTDYIRRIAKRDHRIDEIEICPDHQVTVWLDPKWTWNALDGNITCMTYNVQGADDYCRDDVATFLDHVHNIEEVK</sequence>
<name>A0A6J5L9R6_9CAUD</name>
<organism evidence="1">
    <name type="scientific">uncultured Caudovirales phage</name>
    <dbReference type="NCBI Taxonomy" id="2100421"/>
    <lineage>
        <taxon>Viruses</taxon>
        <taxon>Duplodnaviria</taxon>
        <taxon>Heunggongvirae</taxon>
        <taxon>Uroviricota</taxon>
        <taxon>Caudoviricetes</taxon>
        <taxon>Peduoviridae</taxon>
        <taxon>Maltschvirus</taxon>
        <taxon>Maltschvirus maltsch</taxon>
    </lineage>
</organism>
<accession>A0A6J5L9R6</accession>
<reference evidence="1" key="1">
    <citation type="submission" date="2020-04" db="EMBL/GenBank/DDBJ databases">
        <authorList>
            <person name="Chiriac C."/>
            <person name="Salcher M."/>
            <person name="Ghai R."/>
            <person name="Kavagutti S V."/>
        </authorList>
    </citation>
    <scope>NUCLEOTIDE SEQUENCE</scope>
</reference>
<protein>
    <recommendedName>
        <fullName evidence="2">Phage protein</fullName>
    </recommendedName>
</protein>
<evidence type="ECO:0000313" key="1">
    <source>
        <dbReference type="EMBL" id="CAB4130705.1"/>
    </source>
</evidence>
<dbReference type="EMBL" id="LR796248">
    <property type="protein sequence ID" value="CAB4130705.1"/>
    <property type="molecule type" value="Genomic_DNA"/>
</dbReference>
<gene>
    <name evidence="1" type="ORF">UFOVP122_21</name>
</gene>
<proteinExistence type="predicted"/>